<feature type="region of interest" description="Disordered" evidence="1">
    <location>
        <begin position="32"/>
        <end position="76"/>
    </location>
</feature>
<evidence type="ECO:0000256" key="2">
    <source>
        <dbReference type="SAM" id="SignalP"/>
    </source>
</evidence>
<name>A0A3D8L6W8_9BACT</name>
<keyword evidence="2" id="KW-0732">Signal</keyword>
<proteinExistence type="predicted"/>
<dbReference type="AlphaFoldDB" id="A0A3D8L6W8"/>
<feature type="chain" id="PRO_5017770058" evidence="2">
    <location>
        <begin position="31"/>
        <end position="131"/>
    </location>
</feature>
<accession>A0A3D8L6W8</accession>
<gene>
    <name evidence="3" type="ORF">DXT99_21430</name>
</gene>
<evidence type="ECO:0000313" key="4">
    <source>
        <dbReference type="Proteomes" id="UP000256708"/>
    </source>
</evidence>
<feature type="compositionally biased region" description="Polar residues" evidence="1">
    <location>
        <begin position="47"/>
        <end position="57"/>
    </location>
</feature>
<dbReference type="RefSeq" id="WP_115567639.1">
    <property type="nucleotide sequence ID" value="NZ_QRGR01000029.1"/>
</dbReference>
<reference evidence="4" key="1">
    <citation type="submission" date="2018-08" db="EMBL/GenBank/DDBJ databases">
        <authorList>
            <person name="Liu Z.-W."/>
            <person name="Du Z.-J."/>
        </authorList>
    </citation>
    <scope>NUCLEOTIDE SEQUENCE [LARGE SCALE GENOMIC DNA]</scope>
    <source>
        <strain evidence="4">H4X</strain>
    </source>
</reference>
<dbReference type="OrthoDB" id="853783at2"/>
<feature type="compositionally biased region" description="Low complexity" evidence="1">
    <location>
        <begin position="32"/>
        <end position="46"/>
    </location>
</feature>
<sequence length="131" mass="13788">MKNLWQQMREYVPMAAVLLLCMIIVPTAQASTNNNGGASTTSTAATVSEQTNSQSAVTAVAGDTNPAKAKQKVITKPPEKSMLDTEVLASPMAYFKNAFSSEEDSADSASNTNVVMLAVKALIATLLSTIM</sequence>
<protein>
    <submittedName>
        <fullName evidence="3">Uncharacterized protein</fullName>
    </submittedName>
</protein>
<dbReference type="EMBL" id="QRGR01000029">
    <property type="protein sequence ID" value="RDV13063.1"/>
    <property type="molecule type" value="Genomic_DNA"/>
</dbReference>
<keyword evidence="4" id="KW-1185">Reference proteome</keyword>
<feature type="signal peptide" evidence="2">
    <location>
        <begin position="1"/>
        <end position="30"/>
    </location>
</feature>
<dbReference type="Proteomes" id="UP000256708">
    <property type="component" value="Unassembled WGS sequence"/>
</dbReference>
<evidence type="ECO:0000313" key="3">
    <source>
        <dbReference type="EMBL" id="RDV13063.1"/>
    </source>
</evidence>
<evidence type="ECO:0000256" key="1">
    <source>
        <dbReference type="SAM" id="MobiDB-lite"/>
    </source>
</evidence>
<organism evidence="3 4">
    <name type="scientific">Pontibacter diazotrophicus</name>
    <dbReference type="NCBI Taxonomy" id="1400979"/>
    <lineage>
        <taxon>Bacteria</taxon>
        <taxon>Pseudomonadati</taxon>
        <taxon>Bacteroidota</taxon>
        <taxon>Cytophagia</taxon>
        <taxon>Cytophagales</taxon>
        <taxon>Hymenobacteraceae</taxon>
        <taxon>Pontibacter</taxon>
    </lineage>
</organism>
<comment type="caution">
    <text evidence="3">The sequence shown here is derived from an EMBL/GenBank/DDBJ whole genome shotgun (WGS) entry which is preliminary data.</text>
</comment>